<name>A0AAD7K893_9AGAR</name>
<protein>
    <submittedName>
        <fullName evidence="2">Uncharacterized protein</fullName>
    </submittedName>
</protein>
<evidence type="ECO:0000313" key="3">
    <source>
        <dbReference type="Proteomes" id="UP001215280"/>
    </source>
</evidence>
<dbReference type="Proteomes" id="UP001215280">
    <property type="component" value="Unassembled WGS sequence"/>
</dbReference>
<comment type="caution">
    <text evidence="2">The sequence shown here is derived from an EMBL/GenBank/DDBJ whole genome shotgun (WGS) entry which is preliminary data.</text>
</comment>
<organism evidence="2 3">
    <name type="scientific">Mycena maculata</name>
    <dbReference type="NCBI Taxonomy" id="230809"/>
    <lineage>
        <taxon>Eukaryota</taxon>
        <taxon>Fungi</taxon>
        <taxon>Dikarya</taxon>
        <taxon>Basidiomycota</taxon>
        <taxon>Agaricomycotina</taxon>
        <taxon>Agaricomycetes</taxon>
        <taxon>Agaricomycetidae</taxon>
        <taxon>Agaricales</taxon>
        <taxon>Marasmiineae</taxon>
        <taxon>Mycenaceae</taxon>
        <taxon>Mycena</taxon>
    </lineage>
</organism>
<reference evidence="2" key="1">
    <citation type="submission" date="2023-03" db="EMBL/GenBank/DDBJ databases">
        <title>Massive genome expansion in bonnet fungi (Mycena s.s.) driven by repeated elements and novel gene families across ecological guilds.</title>
        <authorList>
            <consortium name="Lawrence Berkeley National Laboratory"/>
            <person name="Harder C.B."/>
            <person name="Miyauchi S."/>
            <person name="Viragh M."/>
            <person name="Kuo A."/>
            <person name="Thoen E."/>
            <person name="Andreopoulos B."/>
            <person name="Lu D."/>
            <person name="Skrede I."/>
            <person name="Drula E."/>
            <person name="Henrissat B."/>
            <person name="Morin E."/>
            <person name="Kohler A."/>
            <person name="Barry K."/>
            <person name="LaButti K."/>
            <person name="Morin E."/>
            <person name="Salamov A."/>
            <person name="Lipzen A."/>
            <person name="Mereny Z."/>
            <person name="Hegedus B."/>
            <person name="Baldrian P."/>
            <person name="Stursova M."/>
            <person name="Weitz H."/>
            <person name="Taylor A."/>
            <person name="Grigoriev I.V."/>
            <person name="Nagy L.G."/>
            <person name="Martin F."/>
            <person name="Kauserud H."/>
        </authorList>
    </citation>
    <scope>NUCLEOTIDE SEQUENCE</scope>
    <source>
        <strain evidence="2">CBHHK188m</strain>
    </source>
</reference>
<accession>A0AAD7K893</accession>
<gene>
    <name evidence="2" type="ORF">DFH07DRAFT_976891</name>
</gene>
<dbReference type="EMBL" id="JARJLG010000010">
    <property type="protein sequence ID" value="KAJ7777699.1"/>
    <property type="molecule type" value="Genomic_DNA"/>
</dbReference>
<evidence type="ECO:0000313" key="2">
    <source>
        <dbReference type="EMBL" id="KAJ7777699.1"/>
    </source>
</evidence>
<sequence length="269" mass="29900">MPGLLFLRPFRRNIRDTTKVQTWSRAHKRPQYSLLDRPGRGPGRRAGFGYSGQDTLIHIRWAADDPRRTNSLHRGHVLSFIPLMRRKLEFTQHNKDRDTIPIRPVLENHNAIKVHANNSRLPGQYPSPKKKFRLRSFVSAKENAEESIHWLRVNAGAPARAVASDAERGGVGGPMGDEGEPALEQAGALDMAVAAAPRASRINAGVAKRIGWVVDYGLWKESARRERRIIWGAVLGLGGVRGSGERDGGTKGWRPSTPETHGVLVAYDH</sequence>
<feature type="region of interest" description="Disordered" evidence="1">
    <location>
        <begin position="242"/>
        <end position="261"/>
    </location>
</feature>
<keyword evidence="3" id="KW-1185">Reference proteome</keyword>
<proteinExistence type="predicted"/>
<evidence type="ECO:0000256" key="1">
    <source>
        <dbReference type="SAM" id="MobiDB-lite"/>
    </source>
</evidence>
<dbReference type="AlphaFoldDB" id="A0AAD7K893"/>